<proteinExistence type="predicted"/>
<evidence type="ECO:0000313" key="2">
    <source>
        <dbReference type="Proteomes" id="UP001256646"/>
    </source>
</evidence>
<accession>A0ABU1EG26</accession>
<reference evidence="1 2" key="1">
    <citation type="submission" date="2023-09" db="EMBL/GenBank/DDBJ databases">
        <authorList>
            <person name="Zhai L."/>
        </authorList>
    </citation>
    <scope>NUCLEOTIDE SEQUENCE [LARGE SCALE GENOMIC DNA]</scope>
    <source>
        <strain evidence="1 2">5 N-1</strain>
    </source>
</reference>
<organism evidence="1 2">
    <name type="scientific">Clostridium aquiflavi</name>
    <dbReference type="NCBI Taxonomy" id="3073603"/>
    <lineage>
        <taxon>Bacteria</taxon>
        <taxon>Bacillati</taxon>
        <taxon>Bacillota</taxon>
        <taxon>Clostridia</taxon>
        <taxon>Eubacteriales</taxon>
        <taxon>Clostridiaceae</taxon>
        <taxon>Clostridium</taxon>
    </lineage>
</organism>
<name>A0ABU1EG26_9CLOT</name>
<evidence type="ECO:0000313" key="1">
    <source>
        <dbReference type="EMBL" id="MDR5587343.1"/>
    </source>
</evidence>
<protein>
    <submittedName>
        <fullName evidence="1">Uncharacterized protein</fullName>
    </submittedName>
</protein>
<dbReference type="RefSeq" id="WP_252211915.1">
    <property type="nucleotide sequence ID" value="NZ_JAVJAN010000017.1"/>
</dbReference>
<dbReference type="Proteomes" id="UP001256646">
    <property type="component" value="Unassembled WGS sequence"/>
</dbReference>
<dbReference type="EMBL" id="JAVJAN010000017">
    <property type="protein sequence ID" value="MDR5587343.1"/>
    <property type="molecule type" value="Genomic_DNA"/>
</dbReference>
<gene>
    <name evidence="1" type="ORF">RGC78_07645</name>
</gene>
<comment type="caution">
    <text evidence="1">The sequence shown here is derived from an EMBL/GenBank/DDBJ whole genome shotgun (WGS) entry which is preliminary data.</text>
</comment>
<keyword evidence="2" id="KW-1185">Reference proteome</keyword>
<sequence length="134" mass="15828">MYFKFPNDFLIPVKSVSDLIDNLDIENLRTDKSEEIEEEINEVIEEEIKEEKEEVLLSKRGLKGIDEVINDEEFSEFIASKCDFSDECKITQKEIIEEVERKEGISIEEGLKDIKNKKIWEEIDEEYSESQLMK</sequence>